<evidence type="ECO:0000313" key="3">
    <source>
        <dbReference type="EMBL" id="RSX52681.1"/>
    </source>
</evidence>
<name>A0A430FIS7_9BIFI</name>
<feature type="transmembrane region" description="Helical" evidence="2">
    <location>
        <begin position="12"/>
        <end position="31"/>
    </location>
</feature>
<sequence>MVFPMDWLAEHSVELAGFVLTLAVTIIGWIMEHKSSKERDENRRHDISMLEQQVEALRDQASSLEEQTVLQRAQVEMATKAARVPKWRIYQVQNLEYAVENGNTFDARDVRVVLASGKEYELGDITKGSSIGFIFMEKGVWCEDGSSDIEITWIQPDDPERRQSVTNPSPRYVKS</sequence>
<comment type="caution">
    <text evidence="3">The sequence shown here is derived from an EMBL/GenBank/DDBJ whole genome shotgun (WGS) entry which is preliminary data.</text>
</comment>
<dbReference type="AlphaFoldDB" id="A0A430FIS7"/>
<evidence type="ECO:0000256" key="2">
    <source>
        <dbReference type="SAM" id="Phobius"/>
    </source>
</evidence>
<keyword evidence="2" id="KW-0812">Transmembrane</keyword>
<reference evidence="3 4" key="1">
    <citation type="submission" date="2018-09" db="EMBL/GenBank/DDBJ databases">
        <title>Characterization of the phylogenetic diversity of five novel species belonging to the genus Bifidobacterium.</title>
        <authorList>
            <person name="Lugli G.A."/>
            <person name="Duranti S."/>
            <person name="Milani C."/>
        </authorList>
    </citation>
    <scope>NUCLEOTIDE SEQUENCE [LARGE SCALE GENOMIC DNA]</scope>
    <source>
        <strain evidence="3 4">2028B</strain>
    </source>
</reference>
<keyword evidence="4" id="KW-1185">Reference proteome</keyword>
<gene>
    <name evidence="3" type="ORF">D2E23_0409</name>
</gene>
<dbReference type="Proteomes" id="UP000288607">
    <property type="component" value="Unassembled WGS sequence"/>
</dbReference>
<accession>A0A430FIS7</accession>
<dbReference type="EMBL" id="QXGJ01000001">
    <property type="protein sequence ID" value="RSX52681.1"/>
    <property type="molecule type" value="Genomic_DNA"/>
</dbReference>
<organism evidence="3 4">
    <name type="scientific">Bifidobacterium callimiconis</name>
    <dbReference type="NCBI Taxonomy" id="2306973"/>
    <lineage>
        <taxon>Bacteria</taxon>
        <taxon>Bacillati</taxon>
        <taxon>Actinomycetota</taxon>
        <taxon>Actinomycetes</taxon>
        <taxon>Bifidobacteriales</taxon>
        <taxon>Bifidobacteriaceae</taxon>
        <taxon>Bifidobacterium</taxon>
    </lineage>
</organism>
<evidence type="ECO:0000256" key="1">
    <source>
        <dbReference type="SAM" id="MobiDB-lite"/>
    </source>
</evidence>
<proteinExistence type="predicted"/>
<evidence type="ECO:0000313" key="4">
    <source>
        <dbReference type="Proteomes" id="UP000288607"/>
    </source>
</evidence>
<protein>
    <submittedName>
        <fullName evidence="3">Uncharacterized protein</fullName>
    </submittedName>
</protein>
<keyword evidence="2" id="KW-1133">Transmembrane helix</keyword>
<feature type="region of interest" description="Disordered" evidence="1">
    <location>
        <begin position="155"/>
        <end position="175"/>
    </location>
</feature>
<keyword evidence="2" id="KW-0472">Membrane</keyword>